<evidence type="ECO:0000313" key="2">
    <source>
        <dbReference type="EMBL" id="KAK1135236.1"/>
    </source>
</evidence>
<evidence type="ECO:0000256" key="1">
    <source>
        <dbReference type="SAM" id="MobiDB-lite"/>
    </source>
</evidence>
<sequence length="156" mass="17665">MRASVAGTGARQKQIAGQSIVGGRARQRFRGVATWQTRRNNGKSKAAPRRHTRGTRSPGNRVCDLLLAIPPDQELLRGTSSRCRHPGGCEWEDDKTAAKQRGRNPERIRTSDPWSEHRGEEDEGERDDRRQVEAADRYSEKVRSSGHRDNGRGWWP</sequence>
<feature type="compositionally biased region" description="Basic and acidic residues" evidence="1">
    <location>
        <begin position="103"/>
        <end position="156"/>
    </location>
</feature>
<keyword evidence="3" id="KW-1185">Reference proteome</keyword>
<reference evidence="2" key="1">
    <citation type="submission" date="2021-10" db="EMBL/GenBank/DDBJ databases">
        <title>Melipona bicolor Genome sequencing and assembly.</title>
        <authorList>
            <person name="Araujo N.S."/>
            <person name="Arias M.C."/>
        </authorList>
    </citation>
    <scope>NUCLEOTIDE SEQUENCE</scope>
    <source>
        <strain evidence="2">USP_2M_L1-L4_2017</strain>
        <tissue evidence="2">Whole body</tissue>
    </source>
</reference>
<organism evidence="2 3">
    <name type="scientific">Melipona bicolor</name>
    <dbReference type="NCBI Taxonomy" id="60889"/>
    <lineage>
        <taxon>Eukaryota</taxon>
        <taxon>Metazoa</taxon>
        <taxon>Ecdysozoa</taxon>
        <taxon>Arthropoda</taxon>
        <taxon>Hexapoda</taxon>
        <taxon>Insecta</taxon>
        <taxon>Pterygota</taxon>
        <taxon>Neoptera</taxon>
        <taxon>Endopterygota</taxon>
        <taxon>Hymenoptera</taxon>
        <taxon>Apocrita</taxon>
        <taxon>Aculeata</taxon>
        <taxon>Apoidea</taxon>
        <taxon>Anthophila</taxon>
        <taxon>Apidae</taxon>
        <taxon>Melipona</taxon>
    </lineage>
</organism>
<feature type="compositionally biased region" description="Basic residues" evidence="1">
    <location>
        <begin position="40"/>
        <end position="54"/>
    </location>
</feature>
<dbReference type="Proteomes" id="UP001177670">
    <property type="component" value="Unassembled WGS sequence"/>
</dbReference>
<feature type="region of interest" description="Disordered" evidence="1">
    <location>
        <begin position="1"/>
        <end position="156"/>
    </location>
</feature>
<comment type="caution">
    <text evidence="2">The sequence shown here is derived from an EMBL/GenBank/DDBJ whole genome shotgun (WGS) entry which is preliminary data.</text>
</comment>
<dbReference type="EMBL" id="JAHYIQ010000002">
    <property type="protein sequence ID" value="KAK1135236.1"/>
    <property type="molecule type" value="Genomic_DNA"/>
</dbReference>
<accession>A0AA40GCR2</accession>
<dbReference type="AlphaFoldDB" id="A0AA40GCR2"/>
<protein>
    <submittedName>
        <fullName evidence="2">Uncharacterized protein</fullName>
    </submittedName>
</protein>
<proteinExistence type="predicted"/>
<evidence type="ECO:0000313" key="3">
    <source>
        <dbReference type="Proteomes" id="UP001177670"/>
    </source>
</evidence>
<gene>
    <name evidence="2" type="ORF">K0M31_008007</name>
</gene>
<name>A0AA40GCR2_9HYME</name>